<proteinExistence type="predicted"/>
<dbReference type="AlphaFoldDB" id="A0A6A5G5G5"/>
<evidence type="ECO:0008006" key="4">
    <source>
        <dbReference type="Google" id="ProtNLM"/>
    </source>
</evidence>
<keyword evidence="1" id="KW-0732">Signal</keyword>
<dbReference type="PANTHER" id="PTHR21690:SF2">
    <property type="entry name" value="CUB DOMAIN-CONTAINING PROTEIN-RELATED"/>
    <property type="match status" value="1"/>
</dbReference>
<dbReference type="Gene3D" id="2.60.120.290">
    <property type="entry name" value="Spermadhesin, CUB domain"/>
    <property type="match status" value="1"/>
</dbReference>
<dbReference type="SUPFAM" id="SSF49854">
    <property type="entry name" value="Spermadhesin, CUB domain"/>
    <property type="match status" value="1"/>
</dbReference>
<dbReference type="PANTHER" id="PTHR21690">
    <property type="entry name" value="CUB DOMAIN-CONTAINING PROTEIN-RELATED"/>
    <property type="match status" value="1"/>
</dbReference>
<accession>A0A6A5G5G5</accession>
<name>A0A6A5G5G5_CAERE</name>
<sequence length="512" mass="55704">MGWKLAVLLLAVLVKDAHAVCNCYQAGNYTGATAPISNSYNTTDFSACFSSACSYVAYSGDDTKGWTYFTFNWAAPLAGAGGLLQIFDGTPDLSSTLPPALIQINEGENVDSSSPKYMIKSTSPRITIKYSQSSTTSANVYYGSIKAVPGLQPTAGPTSTTAMPTTRTFNHPEYNHDLALITHDILVVVNQKTSGGITALTQLDTIATNFVRLLDVTTDINSAGSSRLALATLTPYQPYYAIRGEIWGMDATDVTNNLPLSGVSIEGKIDSALTGLVNLSFNVSTNTSTDSRRNVQRSVILLTAEWPSANANLAADIQSAFDAKGVNLLVVGFNLTTVEWNQLSGGDNRWYNVLNAVGSNDTAVAQFVNPFYFNDKSSPNTWCPQFPVTNSPDESYMYFQEPFNYNGPSNTTNDKWKDPFDGQSTRYCNFANNQYTYTNPNGNGLQVKVFYELEAGKDFLKFYDSSNNLIASFTGFEVTGSIFSTTSSTITARFTSDNQSVFRGFYVQITPQ</sequence>
<evidence type="ECO:0000256" key="1">
    <source>
        <dbReference type="SAM" id="SignalP"/>
    </source>
</evidence>
<dbReference type="KEGG" id="crq:GCK72_026208"/>
<evidence type="ECO:0000313" key="2">
    <source>
        <dbReference type="EMBL" id="KAF1749739.1"/>
    </source>
</evidence>
<feature type="signal peptide" evidence="1">
    <location>
        <begin position="1"/>
        <end position="19"/>
    </location>
</feature>
<dbReference type="RefSeq" id="XP_003101897.2">
    <property type="nucleotide sequence ID" value="XM_003101849.2"/>
</dbReference>
<evidence type="ECO:0000313" key="3">
    <source>
        <dbReference type="Proteomes" id="UP000483820"/>
    </source>
</evidence>
<dbReference type="InterPro" id="IPR035914">
    <property type="entry name" value="Sperma_CUB_dom_sf"/>
</dbReference>
<gene>
    <name evidence="2" type="ORF">GCK72_026208</name>
</gene>
<reference evidence="2 3" key="1">
    <citation type="submission" date="2019-12" db="EMBL/GenBank/DDBJ databases">
        <title>Chromosome-level assembly of the Caenorhabditis remanei genome.</title>
        <authorList>
            <person name="Teterina A.A."/>
            <person name="Willis J.H."/>
            <person name="Phillips P.C."/>
        </authorList>
    </citation>
    <scope>NUCLEOTIDE SEQUENCE [LARGE SCALE GENOMIC DNA]</scope>
    <source>
        <strain evidence="2 3">PX506</strain>
        <tissue evidence="2">Whole organism</tissue>
    </source>
</reference>
<feature type="chain" id="PRO_5025672095" description="CUB domain-containing protein" evidence="1">
    <location>
        <begin position="20"/>
        <end position="512"/>
    </location>
</feature>
<comment type="caution">
    <text evidence="2">The sequence shown here is derived from an EMBL/GenBank/DDBJ whole genome shotgun (WGS) entry which is preliminary data.</text>
</comment>
<dbReference type="EMBL" id="WUAV01000006">
    <property type="protein sequence ID" value="KAF1749739.1"/>
    <property type="molecule type" value="Genomic_DNA"/>
</dbReference>
<protein>
    <recommendedName>
        <fullName evidence="4">CUB domain-containing protein</fullName>
    </recommendedName>
</protein>
<dbReference type="Proteomes" id="UP000483820">
    <property type="component" value="Chromosome X"/>
</dbReference>
<dbReference type="CTD" id="9813753"/>
<organism evidence="2 3">
    <name type="scientific">Caenorhabditis remanei</name>
    <name type="common">Caenorhabditis vulgaris</name>
    <dbReference type="NCBI Taxonomy" id="31234"/>
    <lineage>
        <taxon>Eukaryota</taxon>
        <taxon>Metazoa</taxon>
        <taxon>Ecdysozoa</taxon>
        <taxon>Nematoda</taxon>
        <taxon>Chromadorea</taxon>
        <taxon>Rhabditida</taxon>
        <taxon>Rhabditina</taxon>
        <taxon>Rhabditomorpha</taxon>
        <taxon>Rhabditoidea</taxon>
        <taxon>Rhabditidae</taxon>
        <taxon>Peloderinae</taxon>
        <taxon>Caenorhabditis</taxon>
    </lineage>
</organism>
<dbReference type="GeneID" id="9813753"/>